<reference evidence="3 4" key="1">
    <citation type="submission" date="2015-03" db="EMBL/GenBank/DDBJ databases">
        <title>Genome sequence of Variovorax paradoxus TBEA6.</title>
        <authorList>
            <person name="Poehlein A."/>
            <person name="Schuldes J."/>
            <person name="Wuebbeler J.H."/>
            <person name="Hiessl S."/>
            <person name="Steinbuechel A."/>
            <person name="Daniel R."/>
        </authorList>
    </citation>
    <scope>NUCLEOTIDE SEQUENCE [LARGE SCALE GENOMIC DNA]</scope>
    <source>
        <strain evidence="3 4">TBEA6</strain>
    </source>
</reference>
<keyword evidence="4" id="KW-1185">Reference proteome</keyword>
<evidence type="ECO:0000256" key="1">
    <source>
        <dbReference type="SAM" id="MobiDB-lite"/>
    </source>
</evidence>
<evidence type="ECO:0000313" key="3">
    <source>
        <dbReference type="EMBL" id="KLN57657.1"/>
    </source>
</evidence>
<keyword evidence="2" id="KW-0812">Transmembrane</keyword>
<sequence length="58" mass="6374">MPGHTGARSYDTHSRERTQIHDDRSESPGSEPALDVLLIVCRLVGTVSSLILITIRES</sequence>
<comment type="caution">
    <text evidence="3">The sequence shown here is derived from an EMBL/GenBank/DDBJ whole genome shotgun (WGS) entry which is preliminary data.</text>
</comment>
<proteinExistence type="predicted"/>
<feature type="region of interest" description="Disordered" evidence="1">
    <location>
        <begin position="1"/>
        <end position="30"/>
    </location>
</feature>
<feature type="compositionally biased region" description="Basic and acidic residues" evidence="1">
    <location>
        <begin position="10"/>
        <end position="26"/>
    </location>
</feature>
<name>A0A0H2MAF9_VARPD</name>
<evidence type="ECO:0000256" key="2">
    <source>
        <dbReference type="SAM" id="Phobius"/>
    </source>
</evidence>
<accession>A0A0H2MAF9</accession>
<dbReference type="Proteomes" id="UP000035170">
    <property type="component" value="Unassembled WGS sequence"/>
</dbReference>
<feature type="transmembrane region" description="Helical" evidence="2">
    <location>
        <begin position="36"/>
        <end position="55"/>
    </location>
</feature>
<protein>
    <submittedName>
        <fullName evidence="3">Uncharacterized protein</fullName>
    </submittedName>
</protein>
<dbReference type="AlphaFoldDB" id="A0A0H2MAF9"/>
<gene>
    <name evidence="3" type="ORF">VPARA_11700</name>
</gene>
<keyword evidence="2" id="KW-1133">Transmembrane helix</keyword>
<dbReference type="EMBL" id="JZWI01000006">
    <property type="protein sequence ID" value="KLN57657.1"/>
    <property type="molecule type" value="Genomic_DNA"/>
</dbReference>
<evidence type="ECO:0000313" key="4">
    <source>
        <dbReference type="Proteomes" id="UP000035170"/>
    </source>
</evidence>
<organism evidence="3 4">
    <name type="scientific">Variovorax paradoxus</name>
    <dbReference type="NCBI Taxonomy" id="34073"/>
    <lineage>
        <taxon>Bacteria</taxon>
        <taxon>Pseudomonadati</taxon>
        <taxon>Pseudomonadota</taxon>
        <taxon>Betaproteobacteria</taxon>
        <taxon>Burkholderiales</taxon>
        <taxon>Comamonadaceae</taxon>
        <taxon>Variovorax</taxon>
    </lineage>
</organism>
<keyword evidence="2" id="KW-0472">Membrane</keyword>